<evidence type="ECO:0000313" key="3">
    <source>
        <dbReference type="Proteomes" id="UP000655751"/>
    </source>
</evidence>
<sequence length="90" mass="10107">MTAPEFQPEPHPVRWRDPHLSTREREVLLAWVTCDSKTLVAKRLYLSVGTVNTHITRIRAKYDAVGRNASTKAALVARALQDGLIELDAL</sequence>
<dbReference type="Pfam" id="PF00196">
    <property type="entry name" value="GerE"/>
    <property type="match status" value="1"/>
</dbReference>
<feature type="domain" description="HTH luxR-type" evidence="1">
    <location>
        <begin position="13"/>
        <end position="83"/>
    </location>
</feature>
<keyword evidence="3" id="KW-1185">Reference proteome</keyword>
<dbReference type="GO" id="GO:0006355">
    <property type="term" value="P:regulation of DNA-templated transcription"/>
    <property type="evidence" value="ECO:0007669"/>
    <property type="project" value="InterPro"/>
</dbReference>
<reference evidence="2" key="1">
    <citation type="submission" date="2020-11" db="EMBL/GenBank/DDBJ databases">
        <title>Nocardia NEAU-351.nov., a novel actinomycete isolated from the cow dung.</title>
        <authorList>
            <person name="Zhang X."/>
        </authorList>
    </citation>
    <scope>NUCLEOTIDE SEQUENCE</scope>
    <source>
        <strain evidence="2">NEAU-351</strain>
    </source>
</reference>
<dbReference type="SMART" id="SM00421">
    <property type="entry name" value="HTH_LUXR"/>
    <property type="match status" value="1"/>
</dbReference>
<evidence type="ECO:0000259" key="1">
    <source>
        <dbReference type="PROSITE" id="PS50043"/>
    </source>
</evidence>
<dbReference type="InterPro" id="IPR016032">
    <property type="entry name" value="Sig_transdc_resp-reg_C-effctor"/>
</dbReference>
<dbReference type="RefSeq" id="WP_196151902.1">
    <property type="nucleotide sequence ID" value="NZ_JADMLG010000011.1"/>
</dbReference>
<name>A0A931N5N4_9NOCA</name>
<comment type="caution">
    <text evidence="2">The sequence shown here is derived from an EMBL/GenBank/DDBJ whole genome shotgun (WGS) entry which is preliminary data.</text>
</comment>
<evidence type="ECO:0000313" key="2">
    <source>
        <dbReference type="EMBL" id="MBH0779601.1"/>
    </source>
</evidence>
<dbReference type="InterPro" id="IPR036388">
    <property type="entry name" value="WH-like_DNA-bd_sf"/>
</dbReference>
<dbReference type="EMBL" id="JADMLG010000011">
    <property type="protein sequence ID" value="MBH0779601.1"/>
    <property type="molecule type" value="Genomic_DNA"/>
</dbReference>
<dbReference type="PROSITE" id="PS50043">
    <property type="entry name" value="HTH_LUXR_2"/>
    <property type="match status" value="1"/>
</dbReference>
<dbReference type="SUPFAM" id="SSF46894">
    <property type="entry name" value="C-terminal effector domain of the bipartite response regulators"/>
    <property type="match status" value="1"/>
</dbReference>
<proteinExistence type="predicted"/>
<dbReference type="AlphaFoldDB" id="A0A931N5N4"/>
<organism evidence="2 3">
    <name type="scientific">Nocardia bovistercoris</name>
    <dbReference type="NCBI Taxonomy" id="2785916"/>
    <lineage>
        <taxon>Bacteria</taxon>
        <taxon>Bacillati</taxon>
        <taxon>Actinomycetota</taxon>
        <taxon>Actinomycetes</taxon>
        <taxon>Mycobacteriales</taxon>
        <taxon>Nocardiaceae</taxon>
        <taxon>Nocardia</taxon>
    </lineage>
</organism>
<dbReference type="InterPro" id="IPR000792">
    <property type="entry name" value="Tscrpt_reg_LuxR_C"/>
</dbReference>
<dbReference type="GO" id="GO:0003677">
    <property type="term" value="F:DNA binding"/>
    <property type="evidence" value="ECO:0007669"/>
    <property type="project" value="InterPro"/>
</dbReference>
<protein>
    <recommendedName>
        <fullName evidence="1">HTH luxR-type domain-containing protein</fullName>
    </recommendedName>
</protein>
<accession>A0A931N5N4</accession>
<dbReference type="Gene3D" id="1.10.10.10">
    <property type="entry name" value="Winged helix-like DNA-binding domain superfamily/Winged helix DNA-binding domain"/>
    <property type="match status" value="1"/>
</dbReference>
<gene>
    <name evidence="2" type="ORF">IT779_25350</name>
</gene>
<dbReference type="Proteomes" id="UP000655751">
    <property type="component" value="Unassembled WGS sequence"/>
</dbReference>